<feature type="domain" description="Phosphoadenosine phosphosulphate reductase" evidence="1">
    <location>
        <begin position="51"/>
        <end position="241"/>
    </location>
</feature>
<comment type="caution">
    <text evidence="2">The sequence shown here is derived from an EMBL/GenBank/DDBJ whole genome shotgun (WGS) entry which is preliminary data.</text>
</comment>
<organism evidence="2 3">
    <name type="scientific">Photobacterium carnosum</name>
    <dbReference type="NCBI Taxonomy" id="2023717"/>
    <lineage>
        <taxon>Bacteria</taxon>
        <taxon>Pseudomonadati</taxon>
        <taxon>Pseudomonadota</taxon>
        <taxon>Gammaproteobacteria</taxon>
        <taxon>Vibrionales</taxon>
        <taxon>Vibrionaceae</taxon>
        <taxon>Photobacterium</taxon>
    </lineage>
</organism>
<dbReference type="Pfam" id="PF01507">
    <property type="entry name" value="PAPS_reduct"/>
    <property type="match status" value="1"/>
</dbReference>
<reference evidence="2 3" key="1">
    <citation type="journal article" date="2018" name="Syst. Appl. Microbiol.">
        <title>Photobacterium carnosum sp. nov., isolated from spoiled modified atmosphere packaged poultry meat.</title>
        <authorList>
            <person name="Hilgarth M."/>
            <person name="Fuertes S."/>
            <person name="Ehrmann M."/>
            <person name="Vogel R.F."/>
        </authorList>
    </citation>
    <scope>NUCLEOTIDE SEQUENCE [LARGE SCALE GENOMIC DNA]</scope>
    <source>
        <strain evidence="2 3">TMW 2.2021</strain>
    </source>
</reference>
<dbReference type="InterPro" id="IPR050128">
    <property type="entry name" value="Sulfate_adenylyltrnsfr_sub2"/>
</dbReference>
<dbReference type="Gene3D" id="3.40.50.620">
    <property type="entry name" value="HUPs"/>
    <property type="match status" value="1"/>
</dbReference>
<sequence length="795" mass="91043">MHCDEINIKNVDEWDLWETGIDNADIEIGKEAICAVLRIYQYLLAGKIFQLNYSGGKDSEVCLGLLILALMKAKRNGDKISPHSYVLHVDTRVENPEVHNLTSNKLDKLRKFITENDIPLSIVIAQPSLSSSWLMRIIGGRGLPTFVNTEYRQCTHELKISSANKARANYISNIDRSLHKDIVMLLGSRDSESVHRAASIEKFNGSSTLLTSEKNCDIATLYPIKEWTDGDVWDFLTNAGINSKYRTIPSYLDNHLRTVDLYRDSGNGECVYFQGQEQGRSKSQCSARHGCFICVASGDDKSMQKLLDTNPEKYGYMRGINRVQRLLYLTRYDWSYRHIVGRTISDAGYIQLKPDTYHPSFVATLLHALISFDYLEVQRAKDVANKLKNGDIINDSYNQRMSQPQFQFVTEQDIVGIESLWSLHAFQDKPFQAMKIWHHVYSLHKLETLNFVDNLEETPRTPIPAALWLRIDQWATGNYCGLHDLADDMTAFDVDFSSGRQVVVNDDNTVTHTCSFNELRSFSVDEDGAKWLVHDEFVRLWLNGDLDCFTHSYSFQMMLRSGILSLPKGKIKLYNKMAMRGQCYSQLKISGAKTIEDILALPDLKIIGDKEHKILNLKAKKTKEQQIINDKKIKEQQIINDKMHRSVANKISKGVAFDKYSENEIVVYKQQMEIQVQNVLSQINLAINIACEELNSKLKGKIARQQYVYKTPIILALKKRITESKRELGDYYHQQVLLQQKMSIQSYLSIFERGSFNDFDSDHLKELAIENPAIFKGMMLNTISQCDATLADFLF</sequence>
<evidence type="ECO:0000313" key="2">
    <source>
        <dbReference type="EMBL" id="PLC59353.1"/>
    </source>
</evidence>
<dbReference type="SUPFAM" id="SSF52402">
    <property type="entry name" value="Adenine nucleotide alpha hydrolases-like"/>
    <property type="match status" value="1"/>
</dbReference>
<gene>
    <name evidence="2" type="ORF">CIK00_03525</name>
</gene>
<dbReference type="InterPro" id="IPR014729">
    <property type="entry name" value="Rossmann-like_a/b/a_fold"/>
</dbReference>
<dbReference type="Proteomes" id="UP000234420">
    <property type="component" value="Unassembled WGS sequence"/>
</dbReference>
<keyword evidence="3" id="KW-1185">Reference proteome</keyword>
<dbReference type="AlphaFoldDB" id="A0A2N4UWH1"/>
<dbReference type="GeneID" id="69966047"/>
<name>A0A2N4UWH1_9GAMM</name>
<dbReference type="PANTHER" id="PTHR43196:SF2">
    <property type="entry name" value="PHOSPHOADENOSINE PHOSPHOSULFATE REDUCTASE"/>
    <property type="match status" value="1"/>
</dbReference>
<accession>A0A2N4UWH1</accession>
<evidence type="ECO:0000313" key="3">
    <source>
        <dbReference type="Proteomes" id="UP000234420"/>
    </source>
</evidence>
<dbReference type="PANTHER" id="PTHR43196">
    <property type="entry name" value="SULFATE ADENYLYLTRANSFERASE SUBUNIT 2"/>
    <property type="match status" value="1"/>
</dbReference>
<protein>
    <recommendedName>
        <fullName evidence="1">Phosphoadenosine phosphosulphate reductase domain-containing protein</fullName>
    </recommendedName>
</protein>
<dbReference type="RefSeq" id="WP_101767555.1">
    <property type="nucleotide sequence ID" value="NZ_BPPU01000003.1"/>
</dbReference>
<proteinExistence type="predicted"/>
<dbReference type="GO" id="GO:0003824">
    <property type="term" value="F:catalytic activity"/>
    <property type="evidence" value="ECO:0007669"/>
    <property type="project" value="InterPro"/>
</dbReference>
<dbReference type="InterPro" id="IPR002500">
    <property type="entry name" value="PAPS_reduct_dom"/>
</dbReference>
<evidence type="ECO:0000259" key="1">
    <source>
        <dbReference type="Pfam" id="PF01507"/>
    </source>
</evidence>
<dbReference type="EMBL" id="NPIB01000002">
    <property type="protein sequence ID" value="PLC59353.1"/>
    <property type="molecule type" value="Genomic_DNA"/>
</dbReference>